<dbReference type="OrthoDB" id="3224361at2"/>
<evidence type="ECO:0000259" key="3">
    <source>
        <dbReference type="Pfam" id="PF07532"/>
    </source>
</evidence>
<keyword evidence="2" id="KW-0812">Transmembrane</keyword>
<dbReference type="Proteomes" id="UP000412028">
    <property type="component" value="Unassembled WGS sequence"/>
</dbReference>
<feature type="compositionally biased region" description="Polar residues" evidence="1">
    <location>
        <begin position="258"/>
        <end position="271"/>
    </location>
</feature>
<gene>
    <name evidence="4" type="ORF">EMO89_10410</name>
</gene>
<evidence type="ECO:0000313" key="4">
    <source>
        <dbReference type="EMBL" id="KAA8827561.1"/>
    </source>
</evidence>
<feature type="region of interest" description="Disordered" evidence="1">
    <location>
        <begin position="121"/>
        <end position="300"/>
    </location>
</feature>
<keyword evidence="2" id="KW-1133">Transmembrane helix</keyword>
<feature type="compositionally biased region" description="Polar residues" evidence="1">
    <location>
        <begin position="526"/>
        <end position="558"/>
    </location>
</feature>
<feature type="region of interest" description="Disordered" evidence="1">
    <location>
        <begin position="524"/>
        <end position="558"/>
    </location>
</feature>
<protein>
    <recommendedName>
        <fullName evidence="3">Bacterial Ig-like domain-containing protein</fullName>
    </recommendedName>
</protein>
<dbReference type="InterPro" id="IPR011081">
    <property type="entry name" value="Big_4"/>
</dbReference>
<feature type="compositionally biased region" description="Low complexity" evidence="1">
    <location>
        <begin position="121"/>
        <end position="173"/>
    </location>
</feature>
<feature type="domain" description="Bacterial Ig-like" evidence="3">
    <location>
        <begin position="186"/>
        <end position="238"/>
    </location>
</feature>
<feature type="compositionally biased region" description="Low complexity" evidence="1">
    <location>
        <begin position="272"/>
        <end position="300"/>
    </location>
</feature>
<feature type="compositionally biased region" description="Polar residues" evidence="1">
    <location>
        <begin position="174"/>
        <end position="191"/>
    </location>
</feature>
<evidence type="ECO:0000256" key="1">
    <source>
        <dbReference type="SAM" id="MobiDB-lite"/>
    </source>
</evidence>
<evidence type="ECO:0000256" key="2">
    <source>
        <dbReference type="SAM" id="Phobius"/>
    </source>
</evidence>
<feature type="domain" description="Bacterial Ig-like" evidence="3">
    <location>
        <begin position="435"/>
        <end position="490"/>
    </location>
</feature>
<dbReference type="Pfam" id="PF07532">
    <property type="entry name" value="Big_4"/>
    <property type="match status" value="2"/>
</dbReference>
<feature type="transmembrane region" description="Helical" evidence="2">
    <location>
        <begin position="564"/>
        <end position="585"/>
    </location>
</feature>
<feature type="compositionally biased region" description="Polar residues" evidence="1">
    <location>
        <begin position="206"/>
        <end position="225"/>
    </location>
</feature>
<organism evidence="4 5">
    <name type="scientific">Bifidobacterium tissieri</name>
    <dbReference type="NCBI Taxonomy" id="1630162"/>
    <lineage>
        <taxon>Bacteria</taxon>
        <taxon>Bacillati</taxon>
        <taxon>Actinomycetota</taxon>
        <taxon>Actinomycetes</taxon>
        <taxon>Bifidobacteriales</taxon>
        <taxon>Bifidobacteriaceae</taxon>
        <taxon>Bifidobacterium</taxon>
    </lineage>
</organism>
<comment type="caution">
    <text evidence="4">The sequence shown here is derived from an EMBL/GenBank/DDBJ whole genome shotgun (WGS) entry which is preliminary data.</text>
</comment>
<name>A0A5M9ZU13_9BIFI</name>
<sequence length="589" mass="59816">MRRKRGKRSVSISRIRRRGYHDGYAYPWTGIGKEDMDLERLRGKAWKRRIAGIVASVAAIATLGLFSTTASAADTVAEPIQTSSVSSASSVTAFNPTSSTGSFAGTSLVSQSSTSASQSVAQQSVAGSSSGSQTQQSAQSMQSAQSVQSATSQQTTSSGSSLTSASAEAESTTRITSVDQPSKPTETNSGNKPKLPSKLTAHWSDGSESQTPIAWNTSGVDFSNRTGKDRTVTVTGTVCVGDDSDNNGGVGNADGSKANGSKANSAGSDAKSSNGTANSAANSAANGAANGASGNASNNNTSNNTVGVCEKLLSGQSGDVTASGASASANSSASSDGVVSVKASVIVHSAAVKGVVVDGETSVTTASGIKPQLPVNAKVSWNDGGDDSLEPIDWPQFDGYRTRDGGTFTLGGLVVDRTVNVRVTVTPAVVKSVDDTVSVTTVVGKAPTMPGTVKVTWTNGDVTEAPATWDAIPADSYRNPGTFTVSGTVTTGSEQDGDLETHAVTAKVIVGTIAYEVQYGDDDDTAAQSGSNGTGINIPTDNKTVTTDTRQTSQSQLSKTGTEVAAIAVIVVVLAVIGAVVVIVVRRRR</sequence>
<dbReference type="AlphaFoldDB" id="A0A5M9ZU13"/>
<feature type="transmembrane region" description="Helical" evidence="2">
    <location>
        <begin position="50"/>
        <end position="73"/>
    </location>
</feature>
<dbReference type="EMBL" id="RZUI01000018">
    <property type="protein sequence ID" value="KAA8827561.1"/>
    <property type="molecule type" value="Genomic_DNA"/>
</dbReference>
<reference evidence="4 5" key="1">
    <citation type="journal article" date="2019" name="Syst. Appl. Microbiol.">
        <title>Characterization of Bifidobacterium species in feaces of the Egyptian fruit bat: Description of B. vespertilionis sp. nov. and B. rousetti sp. nov.</title>
        <authorList>
            <person name="Modesto M."/>
            <person name="Satti M."/>
            <person name="Watanabe K."/>
            <person name="Puglisi E."/>
            <person name="Morelli L."/>
            <person name="Huang C.-H."/>
            <person name="Liou J.-S."/>
            <person name="Miyashita M."/>
            <person name="Tamura T."/>
            <person name="Saito S."/>
            <person name="Mori K."/>
            <person name="Huang L."/>
            <person name="Sciavilla P."/>
            <person name="Sandri C."/>
            <person name="Spiezio C."/>
            <person name="Vitali F."/>
            <person name="Cavalieri D."/>
            <person name="Perpetuini G."/>
            <person name="Tofalo R."/>
            <person name="Bonetti A."/>
            <person name="Arita M."/>
            <person name="Mattarelli P."/>
        </authorList>
    </citation>
    <scope>NUCLEOTIDE SEQUENCE [LARGE SCALE GENOMIC DNA]</scope>
    <source>
        <strain evidence="4 5">RST7</strain>
    </source>
</reference>
<accession>A0A5M9ZU13</accession>
<evidence type="ECO:0000313" key="5">
    <source>
        <dbReference type="Proteomes" id="UP000412028"/>
    </source>
</evidence>
<keyword evidence="2" id="KW-0472">Membrane</keyword>
<proteinExistence type="predicted"/>
<feature type="compositionally biased region" description="Low complexity" evidence="1">
    <location>
        <begin position="232"/>
        <end position="241"/>
    </location>
</feature>